<dbReference type="AlphaFoldDB" id="B0M0M4"/>
<evidence type="ECO:0000313" key="4">
    <source>
        <dbReference type="Proteomes" id="UP000001940"/>
    </source>
</evidence>
<dbReference type="FunCoup" id="B0M0M4">
    <property type="interactions" value="814"/>
</dbReference>
<keyword evidence="2" id="KW-0472">Membrane</keyword>
<dbReference type="WormBase" id="F21C3.7">
    <property type="protein sequence ID" value="CE53716"/>
    <property type="gene ID" value="WBGene00077548"/>
</dbReference>
<accession>B0M0M4</accession>
<evidence type="ECO:0000256" key="2">
    <source>
        <dbReference type="SAM" id="Phobius"/>
    </source>
</evidence>
<evidence type="ECO:0000256" key="1">
    <source>
        <dbReference type="SAM" id="MobiDB-lite"/>
    </source>
</evidence>
<feature type="compositionally biased region" description="Polar residues" evidence="1">
    <location>
        <begin position="127"/>
        <end position="139"/>
    </location>
</feature>
<sequence length="139" mass="15539">MTLYDKVKSILTIPDKNSNDSIVNATDLYLEWEKGDGQYLLPLLLIFVIFFCITCGVFQALLSLVVLCIRSLCGFDEEDENFNINGNHFARNSTPSEHHEEIGNLMGTEAASISELPQYGTPRTRKSNTSSSQNRCLSV</sequence>
<dbReference type="InParanoid" id="B0M0M4"/>
<keyword evidence="2" id="KW-0812">Transmembrane</keyword>
<evidence type="ECO:0000313" key="3">
    <source>
        <dbReference type="EMBL" id="CAP72368.2"/>
    </source>
</evidence>
<dbReference type="EMBL" id="BX284601">
    <property type="protein sequence ID" value="CAP72368.2"/>
    <property type="molecule type" value="Genomic_DNA"/>
</dbReference>
<keyword evidence="4" id="KW-1185">Reference proteome</keyword>
<dbReference type="Bgee" id="WBGene00077548">
    <property type="expression patterns" value="Expressed in larva and 1 other cell type or tissue"/>
</dbReference>
<dbReference type="OrthoDB" id="5799677at2759"/>
<proteinExistence type="predicted"/>
<protein>
    <submittedName>
        <fullName evidence="3">Small integral membrane protein</fullName>
    </submittedName>
</protein>
<reference evidence="3 4" key="1">
    <citation type="journal article" date="1998" name="Science">
        <title>Genome sequence of the nematode C. elegans: a platform for investigating biology.</title>
        <authorList>
            <consortium name="The C. elegans sequencing consortium"/>
            <person name="Sulson J.E."/>
            <person name="Waterston R."/>
        </authorList>
    </citation>
    <scope>NUCLEOTIDE SEQUENCE [LARGE SCALE GENOMIC DNA]</scope>
    <source>
        <strain evidence="3 4">Bristol N2</strain>
    </source>
</reference>
<dbReference type="Proteomes" id="UP000001940">
    <property type="component" value="Chromosome I"/>
</dbReference>
<keyword evidence="2" id="KW-1133">Transmembrane helix</keyword>
<dbReference type="HOGENOM" id="CLU_1887667_0_0_1"/>
<evidence type="ECO:0000313" key="5">
    <source>
        <dbReference type="WormBase" id="F21C3.7"/>
    </source>
</evidence>
<dbReference type="eggNOG" id="ENOG502TIJE">
    <property type="taxonomic scope" value="Eukaryota"/>
</dbReference>
<dbReference type="SMR" id="B0M0M4"/>
<feature type="region of interest" description="Disordered" evidence="1">
    <location>
        <begin position="117"/>
        <end position="139"/>
    </location>
</feature>
<dbReference type="UCSC" id="F21C3.7">
    <property type="organism name" value="c. elegans"/>
</dbReference>
<feature type="transmembrane region" description="Helical" evidence="2">
    <location>
        <begin position="39"/>
        <end position="69"/>
    </location>
</feature>
<dbReference type="AGR" id="WB:WBGene00077548"/>
<name>B0M0M4_CAEEL</name>
<gene>
    <name evidence="3" type="ORF">CELE_F21C3.7</name>
    <name evidence="3 5" type="ORF">F21C3.7</name>
</gene>
<organism evidence="3 4">
    <name type="scientific">Caenorhabditis elegans</name>
    <dbReference type="NCBI Taxonomy" id="6239"/>
    <lineage>
        <taxon>Eukaryota</taxon>
        <taxon>Metazoa</taxon>
        <taxon>Ecdysozoa</taxon>
        <taxon>Nematoda</taxon>
        <taxon>Chromadorea</taxon>
        <taxon>Rhabditida</taxon>
        <taxon>Rhabditina</taxon>
        <taxon>Rhabditomorpha</taxon>
        <taxon>Rhabditoidea</taxon>
        <taxon>Rhabditidae</taxon>
        <taxon>Peloderinae</taxon>
        <taxon>Caenorhabditis</taxon>
    </lineage>
</organism>